<dbReference type="AlphaFoldDB" id="A0A2V2MT77"/>
<accession>A0A2V2MT77</accession>
<dbReference type="Gene3D" id="1.10.1670.10">
    <property type="entry name" value="Helix-hairpin-Helix base-excision DNA repair enzymes (C-terminal)"/>
    <property type="match status" value="1"/>
</dbReference>
<proteinExistence type="predicted"/>
<dbReference type="InterPro" id="IPR011257">
    <property type="entry name" value="DNA_glycosylase"/>
</dbReference>
<comment type="caution">
    <text evidence="1">The sequence shown here is derived from an EMBL/GenBank/DDBJ whole genome shotgun (WGS) entry which is preliminary data.</text>
</comment>
<organism evidence="1 2">
    <name type="scientific">Methanospirillum lacunae</name>
    <dbReference type="NCBI Taxonomy" id="668570"/>
    <lineage>
        <taxon>Archaea</taxon>
        <taxon>Methanobacteriati</taxon>
        <taxon>Methanobacteriota</taxon>
        <taxon>Stenosarchaea group</taxon>
        <taxon>Methanomicrobia</taxon>
        <taxon>Methanomicrobiales</taxon>
        <taxon>Methanospirillaceae</taxon>
        <taxon>Methanospirillum</taxon>
    </lineage>
</organism>
<dbReference type="RefSeq" id="WP_109968850.1">
    <property type="nucleotide sequence ID" value="NZ_CP176093.1"/>
</dbReference>
<dbReference type="SUPFAM" id="SSF48150">
    <property type="entry name" value="DNA-glycosylase"/>
    <property type="match status" value="1"/>
</dbReference>
<dbReference type="InterPro" id="IPR023170">
    <property type="entry name" value="HhH_base_excis_C"/>
</dbReference>
<dbReference type="GO" id="GO:0003824">
    <property type="term" value="F:catalytic activity"/>
    <property type="evidence" value="ECO:0007669"/>
    <property type="project" value="InterPro"/>
</dbReference>
<keyword evidence="2" id="KW-1185">Reference proteome</keyword>
<dbReference type="Proteomes" id="UP000245657">
    <property type="component" value="Unassembled WGS sequence"/>
</dbReference>
<name>A0A2V2MT77_9EURY</name>
<sequence>MNNRELSEDRFIKETRPDSATYGQDRLICLIREISVQDKTEIIQLLLPELMRLSRETFLHLRRSSPRFSTSEWPWLSGTKPDTLTMQDANRFLCACILELNAGKTDVWANIEYFVQEILENPENLWRSILLHSPEGWADQYWEYDLHPEPAIHARLYEIASLMVRYYHGDARQIWADYLSSPQEVFRRIKVLNVPRSTACLITGALKDEHYLEGVFDIVGDVVDSRVLGRIACGEGTGLTSYQARILGKMISAEDPWILDRPLYVLGMSYCSPGPRCRRCPVHERCVYAVSADLGISAGKKIYEGLFGQKTVQKSLKRWL</sequence>
<dbReference type="EMBL" id="QGMY01000008">
    <property type="protein sequence ID" value="PWR71232.1"/>
    <property type="molecule type" value="Genomic_DNA"/>
</dbReference>
<evidence type="ECO:0000313" key="2">
    <source>
        <dbReference type="Proteomes" id="UP000245657"/>
    </source>
</evidence>
<gene>
    <name evidence="1" type="ORF">DK846_10205</name>
</gene>
<dbReference type="OrthoDB" id="116600at2157"/>
<evidence type="ECO:0000313" key="1">
    <source>
        <dbReference type="EMBL" id="PWR71232.1"/>
    </source>
</evidence>
<dbReference type="GeneID" id="97547148"/>
<reference evidence="1 2" key="1">
    <citation type="submission" date="2018-05" db="EMBL/GenBank/DDBJ databases">
        <title>Draft genome of Methanospirillum lacunae Ki8-1.</title>
        <authorList>
            <person name="Dueholm M.S."/>
            <person name="Nielsen P.H."/>
            <person name="Bakmann L.F."/>
            <person name="Otzen D.E."/>
        </authorList>
    </citation>
    <scope>NUCLEOTIDE SEQUENCE [LARGE SCALE GENOMIC DNA]</scope>
    <source>
        <strain evidence="1 2">Ki8-1</strain>
    </source>
</reference>
<protein>
    <submittedName>
        <fullName evidence="1">Uncharacterized protein</fullName>
    </submittedName>
</protein>
<dbReference type="GO" id="GO:0006281">
    <property type="term" value="P:DNA repair"/>
    <property type="evidence" value="ECO:0007669"/>
    <property type="project" value="InterPro"/>
</dbReference>